<accession>A0ABU4R9K2</accession>
<evidence type="ECO:0000313" key="2">
    <source>
        <dbReference type="EMBL" id="MDX6188688.1"/>
    </source>
</evidence>
<reference evidence="2 3" key="1">
    <citation type="submission" date="2023-11" db="EMBL/GenBank/DDBJ databases">
        <title>Unpublished Manusciprt.</title>
        <authorList>
            <person name="Saticioglu I.B."/>
            <person name="Ay H."/>
            <person name="Ajmi N."/>
            <person name="Altun S."/>
            <person name="Duman M."/>
        </authorList>
    </citation>
    <scope>NUCLEOTIDE SEQUENCE [LARGE SCALE GENOMIC DNA]</scope>
    <source>
        <strain evidence="2 3">Fl-318</strain>
    </source>
</reference>
<sequence length="132" mass="15308">MNIPILLANILTLFAFLIHTFIGDKELRTIEPKDGLNEKDLKQEKWTMARCGWHWISFDLLFATIGLGLINFTDFLISERMLLQLAAVYFLGYGIVWLIGIAISKKFPNNYLKLGQWILLWMISGLIYWGLN</sequence>
<evidence type="ECO:0000313" key="3">
    <source>
        <dbReference type="Proteomes" id="UP001273350"/>
    </source>
</evidence>
<organism evidence="2 3">
    <name type="scientific">Flavobacterium cupriresistens</name>
    <dbReference type="NCBI Taxonomy" id="2893885"/>
    <lineage>
        <taxon>Bacteria</taxon>
        <taxon>Pseudomonadati</taxon>
        <taxon>Bacteroidota</taxon>
        <taxon>Flavobacteriia</taxon>
        <taxon>Flavobacteriales</taxon>
        <taxon>Flavobacteriaceae</taxon>
        <taxon>Flavobacterium</taxon>
    </lineage>
</organism>
<feature type="transmembrane region" description="Helical" evidence="1">
    <location>
        <begin position="82"/>
        <end position="102"/>
    </location>
</feature>
<keyword evidence="1" id="KW-1133">Transmembrane helix</keyword>
<evidence type="ECO:0000256" key="1">
    <source>
        <dbReference type="SAM" id="Phobius"/>
    </source>
</evidence>
<name>A0ABU4R9K2_9FLAO</name>
<feature type="transmembrane region" description="Helical" evidence="1">
    <location>
        <begin position="52"/>
        <end position="70"/>
    </location>
</feature>
<gene>
    <name evidence="2" type="ORF">SGQ83_04935</name>
</gene>
<proteinExistence type="predicted"/>
<dbReference type="EMBL" id="JAWXVI010000003">
    <property type="protein sequence ID" value="MDX6188688.1"/>
    <property type="molecule type" value="Genomic_DNA"/>
</dbReference>
<keyword evidence="1" id="KW-0812">Transmembrane</keyword>
<keyword evidence="3" id="KW-1185">Reference proteome</keyword>
<protein>
    <submittedName>
        <fullName evidence="2">Uncharacterized protein</fullName>
    </submittedName>
</protein>
<keyword evidence="1" id="KW-0472">Membrane</keyword>
<feature type="transmembrane region" description="Helical" evidence="1">
    <location>
        <begin position="6"/>
        <end position="23"/>
    </location>
</feature>
<dbReference type="RefSeq" id="WP_230004754.1">
    <property type="nucleotide sequence ID" value="NZ_CP087134.1"/>
</dbReference>
<feature type="transmembrane region" description="Helical" evidence="1">
    <location>
        <begin position="114"/>
        <end position="131"/>
    </location>
</feature>
<comment type="caution">
    <text evidence="2">The sequence shown here is derived from an EMBL/GenBank/DDBJ whole genome shotgun (WGS) entry which is preliminary data.</text>
</comment>
<dbReference type="Proteomes" id="UP001273350">
    <property type="component" value="Unassembled WGS sequence"/>
</dbReference>